<comment type="caution">
    <text evidence="1">The sequence shown here is derived from an EMBL/GenBank/DDBJ whole genome shotgun (WGS) entry which is preliminary data.</text>
</comment>
<accession>A0ABP1F6X2</accession>
<dbReference type="Proteomes" id="UP001497527">
    <property type="component" value="Unassembled WGS sequence"/>
</dbReference>
<gene>
    <name evidence="1" type="ORF">T190423A01A_70127</name>
</gene>
<evidence type="ECO:0000313" key="1">
    <source>
        <dbReference type="EMBL" id="CAL2104434.1"/>
    </source>
</evidence>
<proteinExistence type="predicted"/>
<dbReference type="EMBL" id="CAXJIO010000016">
    <property type="protein sequence ID" value="CAL2104434.1"/>
    <property type="molecule type" value="Genomic_DNA"/>
</dbReference>
<evidence type="ECO:0000313" key="2">
    <source>
        <dbReference type="Proteomes" id="UP001497527"/>
    </source>
</evidence>
<name>A0ABP1F6X2_9FLAO</name>
<keyword evidence="2" id="KW-1185">Reference proteome</keyword>
<reference evidence="1 2" key="1">
    <citation type="submission" date="2024-05" db="EMBL/GenBank/DDBJ databases">
        <authorList>
            <person name="Duchaud E."/>
        </authorList>
    </citation>
    <scope>NUCLEOTIDE SEQUENCE [LARGE SCALE GENOMIC DNA]</scope>
    <source>
        <strain evidence="1">Ena-SAMPLE-TAB-13-05-2024-13:56:06:370-140308</strain>
    </source>
</reference>
<protein>
    <submittedName>
        <fullName evidence="1">Uncharacterized protein</fullName>
    </submittedName>
</protein>
<sequence>MVLVYLKKSKLIYENIQDDTPHSSYCFYMYHTILFYFKFICSSMGKG</sequence>
<organism evidence="1 2">
    <name type="scientific">Tenacibaculum polynesiense</name>
    <dbReference type="NCBI Taxonomy" id="3137857"/>
    <lineage>
        <taxon>Bacteria</taxon>
        <taxon>Pseudomonadati</taxon>
        <taxon>Bacteroidota</taxon>
        <taxon>Flavobacteriia</taxon>
        <taxon>Flavobacteriales</taxon>
        <taxon>Flavobacteriaceae</taxon>
        <taxon>Tenacibaculum</taxon>
    </lineage>
</organism>